<sequence>MRHEVERANSTRLAALQSPPISYDARDSGSAAPDKRKAVLAGMMVPERLVLKQGAQVMLVKNVDDQRGLVNGAVGRVLGFFAAPRGKSEGVIRNVVLSEDGKSVVFGGDGKENAKPTSTTVTKTKTKVEGEKPRSSADAELFPLVDFPTPMGRERVLVTRDEFRVEDNEGKILARRVQASTSFPVMVVILLLMSTVPCLLGSSHPCVGALHPQEPGADPAARQGRSRPGI</sequence>
<protein>
    <recommendedName>
        <fullName evidence="2">DNA helicase Pif1-like 2B domain-containing protein</fullName>
    </recommendedName>
</protein>
<dbReference type="Pfam" id="PF21530">
    <property type="entry name" value="Pif1_2B_dom"/>
    <property type="match status" value="1"/>
</dbReference>
<dbReference type="Proteomes" id="UP000759537">
    <property type="component" value="Unassembled WGS sequence"/>
</dbReference>
<evidence type="ECO:0000259" key="2">
    <source>
        <dbReference type="Pfam" id="PF21530"/>
    </source>
</evidence>
<accession>A0A9P5MVR3</accession>
<comment type="caution">
    <text evidence="3">The sequence shown here is derived from an EMBL/GenBank/DDBJ whole genome shotgun (WGS) entry which is preliminary data.</text>
</comment>
<dbReference type="OrthoDB" id="432234at2759"/>
<reference evidence="3" key="1">
    <citation type="submission" date="2019-10" db="EMBL/GenBank/DDBJ databases">
        <authorList>
            <consortium name="DOE Joint Genome Institute"/>
            <person name="Kuo A."/>
            <person name="Miyauchi S."/>
            <person name="Kiss E."/>
            <person name="Drula E."/>
            <person name="Kohler A."/>
            <person name="Sanchez-Garcia M."/>
            <person name="Andreopoulos B."/>
            <person name="Barry K.W."/>
            <person name="Bonito G."/>
            <person name="Buee M."/>
            <person name="Carver A."/>
            <person name="Chen C."/>
            <person name="Cichocki N."/>
            <person name="Clum A."/>
            <person name="Culley D."/>
            <person name="Crous P.W."/>
            <person name="Fauchery L."/>
            <person name="Girlanda M."/>
            <person name="Hayes R."/>
            <person name="Keri Z."/>
            <person name="LaButti K."/>
            <person name="Lipzen A."/>
            <person name="Lombard V."/>
            <person name="Magnuson J."/>
            <person name="Maillard F."/>
            <person name="Morin E."/>
            <person name="Murat C."/>
            <person name="Nolan M."/>
            <person name="Ohm R."/>
            <person name="Pangilinan J."/>
            <person name="Pereira M."/>
            <person name="Perotto S."/>
            <person name="Peter M."/>
            <person name="Riley R."/>
            <person name="Sitrit Y."/>
            <person name="Stielow B."/>
            <person name="Szollosi G."/>
            <person name="Zifcakova L."/>
            <person name="Stursova M."/>
            <person name="Spatafora J.W."/>
            <person name="Tedersoo L."/>
            <person name="Vaario L.-M."/>
            <person name="Yamada A."/>
            <person name="Yan M."/>
            <person name="Wang P."/>
            <person name="Xu J."/>
            <person name="Bruns T."/>
            <person name="Baldrian P."/>
            <person name="Vilgalys R."/>
            <person name="Henrissat B."/>
            <person name="Grigoriev I.V."/>
            <person name="Hibbett D."/>
            <person name="Nagy L.G."/>
            <person name="Martin F.M."/>
        </authorList>
    </citation>
    <scope>NUCLEOTIDE SEQUENCE</scope>
    <source>
        <strain evidence="3">Prilba</strain>
    </source>
</reference>
<dbReference type="InterPro" id="IPR049163">
    <property type="entry name" value="Pif1-like_2B_dom"/>
</dbReference>
<dbReference type="EMBL" id="WHVB01000008">
    <property type="protein sequence ID" value="KAF8480097.1"/>
    <property type="molecule type" value="Genomic_DNA"/>
</dbReference>
<reference evidence="3" key="2">
    <citation type="journal article" date="2020" name="Nat. Commun.">
        <title>Large-scale genome sequencing of mycorrhizal fungi provides insights into the early evolution of symbiotic traits.</title>
        <authorList>
            <person name="Miyauchi S."/>
            <person name="Kiss E."/>
            <person name="Kuo A."/>
            <person name="Drula E."/>
            <person name="Kohler A."/>
            <person name="Sanchez-Garcia M."/>
            <person name="Morin E."/>
            <person name="Andreopoulos B."/>
            <person name="Barry K.W."/>
            <person name="Bonito G."/>
            <person name="Buee M."/>
            <person name="Carver A."/>
            <person name="Chen C."/>
            <person name="Cichocki N."/>
            <person name="Clum A."/>
            <person name="Culley D."/>
            <person name="Crous P.W."/>
            <person name="Fauchery L."/>
            <person name="Girlanda M."/>
            <person name="Hayes R.D."/>
            <person name="Keri Z."/>
            <person name="LaButti K."/>
            <person name="Lipzen A."/>
            <person name="Lombard V."/>
            <person name="Magnuson J."/>
            <person name="Maillard F."/>
            <person name="Murat C."/>
            <person name="Nolan M."/>
            <person name="Ohm R.A."/>
            <person name="Pangilinan J."/>
            <person name="Pereira M.F."/>
            <person name="Perotto S."/>
            <person name="Peter M."/>
            <person name="Pfister S."/>
            <person name="Riley R."/>
            <person name="Sitrit Y."/>
            <person name="Stielow J.B."/>
            <person name="Szollosi G."/>
            <person name="Zifcakova L."/>
            <person name="Stursova M."/>
            <person name="Spatafora J.W."/>
            <person name="Tedersoo L."/>
            <person name="Vaario L.M."/>
            <person name="Yamada A."/>
            <person name="Yan M."/>
            <person name="Wang P."/>
            <person name="Xu J."/>
            <person name="Bruns T."/>
            <person name="Baldrian P."/>
            <person name="Vilgalys R."/>
            <person name="Dunand C."/>
            <person name="Henrissat B."/>
            <person name="Grigoriev I.V."/>
            <person name="Hibbett D."/>
            <person name="Nagy L.G."/>
            <person name="Martin F.M."/>
        </authorList>
    </citation>
    <scope>NUCLEOTIDE SEQUENCE</scope>
    <source>
        <strain evidence="3">Prilba</strain>
    </source>
</reference>
<evidence type="ECO:0000313" key="4">
    <source>
        <dbReference type="Proteomes" id="UP000759537"/>
    </source>
</evidence>
<dbReference type="AlphaFoldDB" id="A0A9P5MVR3"/>
<proteinExistence type="predicted"/>
<name>A0A9P5MVR3_9AGAM</name>
<gene>
    <name evidence="3" type="ORF">DFH94DRAFT_460367</name>
</gene>
<keyword evidence="4" id="KW-1185">Reference proteome</keyword>
<feature type="region of interest" description="Disordered" evidence="1">
    <location>
        <begin position="211"/>
        <end position="230"/>
    </location>
</feature>
<evidence type="ECO:0000313" key="3">
    <source>
        <dbReference type="EMBL" id="KAF8480097.1"/>
    </source>
</evidence>
<evidence type="ECO:0000256" key="1">
    <source>
        <dbReference type="SAM" id="MobiDB-lite"/>
    </source>
</evidence>
<organism evidence="3 4">
    <name type="scientific">Russula ochroleuca</name>
    <dbReference type="NCBI Taxonomy" id="152965"/>
    <lineage>
        <taxon>Eukaryota</taxon>
        <taxon>Fungi</taxon>
        <taxon>Dikarya</taxon>
        <taxon>Basidiomycota</taxon>
        <taxon>Agaricomycotina</taxon>
        <taxon>Agaricomycetes</taxon>
        <taxon>Russulales</taxon>
        <taxon>Russulaceae</taxon>
        <taxon>Russula</taxon>
    </lineage>
</organism>
<feature type="domain" description="DNA helicase Pif1-like 2B" evidence="2">
    <location>
        <begin position="40"/>
        <end position="80"/>
    </location>
</feature>